<feature type="chain" id="PRO_5047095913" evidence="1">
    <location>
        <begin position="19"/>
        <end position="184"/>
    </location>
</feature>
<proteinExistence type="predicted"/>
<dbReference type="InterPro" id="IPR010321">
    <property type="entry name" value="DUF922"/>
</dbReference>
<accession>A0ABS9EEI5</accession>
<sequence length="184" mass="21650">MKSFFLLILMLGNLSMYAQMDLNKIVWEKDGKLTWEDFQGTPQKDSKFHATTNSGITYSWKISARNNKIDLQYEVINYFVVDNSWVVKGSESEYLLKHEQAHFDISEIHARNLRKKLKEISLTGIAPKEVSKLLKDLYQVVDQERTEMQLKFDEDTNHSVNTGVEARWEKYIEFELKKLEAYKS</sequence>
<protein>
    <submittedName>
        <fullName evidence="2">DUF922 domain-containing protein</fullName>
    </submittedName>
</protein>
<dbReference type="EMBL" id="JAKGTH010000007">
    <property type="protein sequence ID" value="MCF4101273.1"/>
    <property type="molecule type" value="Genomic_DNA"/>
</dbReference>
<name>A0ABS9EEI5_9FLAO</name>
<gene>
    <name evidence="2" type="ORF">L1I30_06325</name>
</gene>
<dbReference type="Proteomes" id="UP001179363">
    <property type="component" value="Unassembled WGS sequence"/>
</dbReference>
<feature type="signal peptide" evidence="1">
    <location>
        <begin position="1"/>
        <end position="18"/>
    </location>
</feature>
<keyword evidence="3" id="KW-1185">Reference proteome</keyword>
<reference evidence="2" key="1">
    <citation type="submission" date="2022-01" db="EMBL/GenBank/DDBJ databases">
        <title>Gillisia lutea sp. nov., isolated from marine plastic residues from the Malvarosa beach (Valencia, Spain).</title>
        <authorList>
            <person name="Vidal-Verdu A."/>
            <person name="Molina-Menor E."/>
            <person name="Satari L."/>
            <person name="Pascual J."/>
            <person name="Pereto J."/>
            <person name="Porcar M."/>
        </authorList>
    </citation>
    <scope>NUCLEOTIDE SEQUENCE</scope>
    <source>
        <strain evidence="2">M10.2A</strain>
    </source>
</reference>
<evidence type="ECO:0000256" key="1">
    <source>
        <dbReference type="SAM" id="SignalP"/>
    </source>
</evidence>
<comment type="caution">
    <text evidence="2">The sequence shown here is derived from an EMBL/GenBank/DDBJ whole genome shotgun (WGS) entry which is preliminary data.</text>
</comment>
<dbReference type="RefSeq" id="WP_236133421.1">
    <property type="nucleotide sequence ID" value="NZ_JAKGTH010000007.1"/>
</dbReference>
<evidence type="ECO:0000313" key="3">
    <source>
        <dbReference type="Proteomes" id="UP001179363"/>
    </source>
</evidence>
<keyword evidence="1" id="KW-0732">Signal</keyword>
<dbReference type="Pfam" id="PF06037">
    <property type="entry name" value="DUF922"/>
    <property type="match status" value="1"/>
</dbReference>
<organism evidence="2 3">
    <name type="scientific">Gillisia lutea</name>
    <dbReference type="NCBI Taxonomy" id="2909668"/>
    <lineage>
        <taxon>Bacteria</taxon>
        <taxon>Pseudomonadati</taxon>
        <taxon>Bacteroidota</taxon>
        <taxon>Flavobacteriia</taxon>
        <taxon>Flavobacteriales</taxon>
        <taxon>Flavobacteriaceae</taxon>
        <taxon>Gillisia</taxon>
    </lineage>
</organism>
<evidence type="ECO:0000313" key="2">
    <source>
        <dbReference type="EMBL" id="MCF4101273.1"/>
    </source>
</evidence>